<dbReference type="Proteomes" id="UP000460718">
    <property type="component" value="Unassembled WGS sequence"/>
</dbReference>
<evidence type="ECO:0000313" key="3">
    <source>
        <dbReference type="Proteomes" id="UP000460718"/>
    </source>
</evidence>
<feature type="compositionally biased region" description="Acidic residues" evidence="1">
    <location>
        <begin position="28"/>
        <end position="41"/>
    </location>
</feature>
<name>A0A6A3I5F7_9STRA</name>
<accession>A0A6A3I5F7</accession>
<feature type="region of interest" description="Disordered" evidence="1">
    <location>
        <begin position="28"/>
        <end position="71"/>
    </location>
</feature>
<reference evidence="2 3" key="1">
    <citation type="submission" date="2018-09" db="EMBL/GenBank/DDBJ databases">
        <title>Genomic investigation of the strawberry pathogen Phytophthora fragariae indicates pathogenicity is determined by transcriptional variation in three key races.</title>
        <authorList>
            <person name="Adams T.M."/>
            <person name="Armitage A.D."/>
            <person name="Sobczyk M.K."/>
            <person name="Bates H.J."/>
            <person name="Dunwell J.M."/>
            <person name="Nellist C.F."/>
            <person name="Harrison R.J."/>
        </authorList>
    </citation>
    <scope>NUCLEOTIDE SEQUENCE [LARGE SCALE GENOMIC DNA]</scope>
    <source>
        <strain evidence="2 3">SCRP245</strain>
    </source>
</reference>
<feature type="region of interest" description="Disordered" evidence="1">
    <location>
        <begin position="315"/>
        <end position="334"/>
    </location>
</feature>
<feature type="compositionally biased region" description="Acidic residues" evidence="1">
    <location>
        <begin position="143"/>
        <end position="152"/>
    </location>
</feature>
<feature type="region of interest" description="Disordered" evidence="1">
    <location>
        <begin position="103"/>
        <end position="177"/>
    </location>
</feature>
<organism evidence="2 3">
    <name type="scientific">Phytophthora fragariae</name>
    <dbReference type="NCBI Taxonomy" id="53985"/>
    <lineage>
        <taxon>Eukaryota</taxon>
        <taxon>Sar</taxon>
        <taxon>Stramenopiles</taxon>
        <taxon>Oomycota</taxon>
        <taxon>Peronosporomycetes</taxon>
        <taxon>Peronosporales</taxon>
        <taxon>Peronosporaceae</taxon>
        <taxon>Phytophthora</taxon>
    </lineage>
</organism>
<dbReference type="EMBL" id="QXFW01002645">
    <property type="protein sequence ID" value="KAE8976652.1"/>
    <property type="molecule type" value="Genomic_DNA"/>
</dbReference>
<feature type="compositionally biased region" description="Basic and acidic residues" evidence="1">
    <location>
        <begin position="59"/>
        <end position="68"/>
    </location>
</feature>
<gene>
    <name evidence="2" type="ORF">PF011_g23959</name>
</gene>
<evidence type="ECO:0000256" key="1">
    <source>
        <dbReference type="SAM" id="MobiDB-lite"/>
    </source>
</evidence>
<evidence type="ECO:0000313" key="2">
    <source>
        <dbReference type="EMBL" id="KAE8976652.1"/>
    </source>
</evidence>
<proteinExistence type="predicted"/>
<protein>
    <submittedName>
        <fullName evidence="2">Uncharacterized protein</fullName>
    </submittedName>
</protein>
<dbReference type="AlphaFoldDB" id="A0A6A3I5F7"/>
<sequence>MRGLARGREVAAGGAGAALAGGAVLADVDELDGEGTEEPGGESDAGGSDEGAATGDWIRGGREPRDAEAGGVTEDVVDAATGVAEAGVGAADGGGCMMAQSEGWTRRNSLPTAEKSASKKPAAKKTRGPRVMLFDFDHGPDTDSSDDGEEARDEGGDSDTAVEPSDEEGDGSSSEEASAKVKTKFWCAYKGCRNPPMVKQSFRRHLEMHLANDNKMCTPKRLNRCGRRRGYGLRQSMKAEHTMTEEQLVKDQAKMKKTQGEIRLHVRMDGVVAMVFSLTKCVEELSQKVGGLSSQLVTDIIDQASKVKQTIKKKKREATLASTSPMLGVASHQR</sequence>
<comment type="caution">
    <text evidence="2">The sequence shown here is derived from an EMBL/GenBank/DDBJ whole genome shotgun (WGS) entry which is preliminary data.</text>
</comment>